<dbReference type="InParanoid" id="A0A1E7ENU5"/>
<dbReference type="PROSITE" id="PS51352">
    <property type="entry name" value="THIOREDOXIN_2"/>
    <property type="match status" value="1"/>
</dbReference>
<feature type="active site" description="Nucleophile" evidence="5">
    <location>
        <position position="45"/>
    </location>
</feature>
<proteinExistence type="predicted"/>
<evidence type="ECO:0000256" key="2">
    <source>
        <dbReference type="ARBA" id="ARBA00022982"/>
    </source>
</evidence>
<dbReference type="InterPro" id="IPR013766">
    <property type="entry name" value="Thioredoxin_domain"/>
</dbReference>
<feature type="domain" description="Thioredoxin" evidence="7">
    <location>
        <begin position="6"/>
        <end position="117"/>
    </location>
</feature>
<dbReference type="PANTHER" id="PTHR45663:SF11">
    <property type="entry name" value="GEO12009P1"/>
    <property type="match status" value="1"/>
</dbReference>
<dbReference type="PRINTS" id="PR00421">
    <property type="entry name" value="THIOREDOXIN"/>
</dbReference>
<keyword evidence="3 6" id="KW-1015">Disulfide bond</keyword>
<keyword evidence="9" id="KW-1185">Reference proteome</keyword>
<dbReference type="GO" id="GO:0015035">
    <property type="term" value="F:protein-disulfide reductase activity"/>
    <property type="evidence" value="ECO:0007669"/>
    <property type="project" value="InterPro"/>
</dbReference>
<dbReference type="Gene3D" id="3.40.30.10">
    <property type="entry name" value="Glutaredoxin"/>
    <property type="match status" value="1"/>
</dbReference>
<evidence type="ECO:0000256" key="6">
    <source>
        <dbReference type="PIRSR" id="PIRSR000077-4"/>
    </source>
</evidence>
<dbReference type="InterPro" id="IPR005746">
    <property type="entry name" value="Thioredoxin"/>
</dbReference>
<feature type="active site" description="Nucleophile" evidence="5">
    <location>
        <position position="42"/>
    </location>
</feature>
<dbReference type="KEGG" id="fcy:FRACYDRAFT_197513"/>
<dbReference type="GO" id="GO:0005737">
    <property type="term" value="C:cytoplasm"/>
    <property type="evidence" value="ECO:0007669"/>
    <property type="project" value="TreeGrafter"/>
</dbReference>
<dbReference type="PROSITE" id="PS00194">
    <property type="entry name" value="THIOREDOXIN_1"/>
    <property type="match status" value="1"/>
</dbReference>
<organism evidence="8 9">
    <name type="scientific">Fragilariopsis cylindrus CCMP1102</name>
    <dbReference type="NCBI Taxonomy" id="635003"/>
    <lineage>
        <taxon>Eukaryota</taxon>
        <taxon>Sar</taxon>
        <taxon>Stramenopiles</taxon>
        <taxon>Ochrophyta</taxon>
        <taxon>Bacillariophyta</taxon>
        <taxon>Bacillariophyceae</taxon>
        <taxon>Bacillariophycidae</taxon>
        <taxon>Bacillariales</taxon>
        <taxon>Bacillariaceae</taxon>
        <taxon>Fragilariopsis</taxon>
    </lineage>
</organism>
<dbReference type="InterPro" id="IPR036249">
    <property type="entry name" value="Thioredoxin-like_sf"/>
</dbReference>
<feature type="site" description="Contributes to redox potential value" evidence="5">
    <location>
        <position position="43"/>
    </location>
</feature>
<name>A0A1E7ENU5_9STRA</name>
<keyword evidence="4 6" id="KW-0676">Redox-active center</keyword>
<feature type="site" description="Deprotonates C-terminal active site Cys" evidence="5">
    <location>
        <position position="36"/>
    </location>
</feature>
<evidence type="ECO:0000256" key="4">
    <source>
        <dbReference type="ARBA" id="ARBA00023284"/>
    </source>
</evidence>
<feature type="disulfide bond" description="Redox-active" evidence="6">
    <location>
        <begin position="42"/>
        <end position="45"/>
    </location>
</feature>
<dbReference type="Pfam" id="PF00085">
    <property type="entry name" value="Thioredoxin"/>
    <property type="match status" value="1"/>
</dbReference>
<dbReference type="PIRSF" id="PIRSF000077">
    <property type="entry name" value="Thioredoxin"/>
    <property type="match status" value="1"/>
</dbReference>
<dbReference type="CDD" id="cd02947">
    <property type="entry name" value="TRX_family"/>
    <property type="match status" value="1"/>
</dbReference>
<protein>
    <submittedName>
        <fullName evidence="8">Thioredoxin y</fullName>
    </submittedName>
</protein>
<keyword evidence="2" id="KW-0249">Electron transport</keyword>
<accession>A0A1E7ENU5</accession>
<evidence type="ECO:0000256" key="3">
    <source>
        <dbReference type="ARBA" id="ARBA00023157"/>
    </source>
</evidence>
<reference evidence="8 9" key="1">
    <citation type="submission" date="2016-09" db="EMBL/GenBank/DDBJ databases">
        <title>Extensive genetic diversity and differential bi-allelic expression allows diatom success in the polar Southern Ocean.</title>
        <authorList>
            <consortium name="DOE Joint Genome Institute"/>
            <person name="Mock T."/>
            <person name="Otillar R.P."/>
            <person name="Strauss J."/>
            <person name="Dupont C."/>
            <person name="Frickenhaus S."/>
            <person name="Maumus F."/>
            <person name="Mcmullan M."/>
            <person name="Sanges R."/>
            <person name="Schmutz J."/>
            <person name="Toseland A."/>
            <person name="Valas R."/>
            <person name="Veluchamy A."/>
            <person name="Ward B.J."/>
            <person name="Allen A."/>
            <person name="Barry K."/>
            <person name="Falciatore A."/>
            <person name="Ferrante M."/>
            <person name="Fortunato A.E."/>
            <person name="Gloeckner G."/>
            <person name="Gruber A."/>
            <person name="Hipkin R."/>
            <person name="Janech M."/>
            <person name="Kroth P."/>
            <person name="Leese F."/>
            <person name="Lindquist E."/>
            <person name="Lyon B.R."/>
            <person name="Martin J."/>
            <person name="Mayer C."/>
            <person name="Parker M."/>
            <person name="Quesneville H."/>
            <person name="Raymond J."/>
            <person name="Uhlig C."/>
            <person name="Valentin K.U."/>
            <person name="Worden A.Z."/>
            <person name="Armbrust E.V."/>
            <person name="Bowler C."/>
            <person name="Green B."/>
            <person name="Moulton V."/>
            <person name="Van Oosterhout C."/>
            <person name="Grigoriev I."/>
        </authorList>
    </citation>
    <scope>NUCLEOTIDE SEQUENCE [LARGE SCALE GENOMIC DNA]</scope>
    <source>
        <strain evidence="8 9">CCMP1102</strain>
    </source>
</reference>
<evidence type="ECO:0000313" key="9">
    <source>
        <dbReference type="Proteomes" id="UP000095751"/>
    </source>
</evidence>
<dbReference type="OrthoDB" id="2121326at2759"/>
<gene>
    <name evidence="8" type="primary">TrxY</name>
    <name evidence="8" type="ORF">FRACYDRAFT_197513</name>
</gene>
<evidence type="ECO:0000256" key="1">
    <source>
        <dbReference type="ARBA" id="ARBA00022448"/>
    </source>
</evidence>
<sequence length="117" mass="12754">YCSTGLLTPGEVSDLMEEDVKKEMDFVGGSGLLLVDVYATWCGPCQMIAPLLKEIASDEGDKIRIIKMDSDKNPTLSSELKVGGLPTLVLFSNGNEIDRLEGAPNKEQLVGWINSHR</sequence>
<feature type="non-terminal residue" evidence="8">
    <location>
        <position position="1"/>
    </location>
</feature>
<dbReference type="Proteomes" id="UP000095751">
    <property type="component" value="Unassembled WGS sequence"/>
</dbReference>
<feature type="site" description="Contributes to redox potential value" evidence="5">
    <location>
        <position position="44"/>
    </location>
</feature>
<dbReference type="EMBL" id="KV784385">
    <property type="protein sequence ID" value="OEU07620.1"/>
    <property type="molecule type" value="Genomic_DNA"/>
</dbReference>
<dbReference type="InterPro" id="IPR017937">
    <property type="entry name" value="Thioredoxin_CS"/>
</dbReference>
<dbReference type="SUPFAM" id="SSF52833">
    <property type="entry name" value="Thioredoxin-like"/>
    <property type="match status" value="1"/>
</dbReference>
<keyword evidence="1" id="KW-0813">Transport</keyword>
<dbReference type="AlphaFoldDB" id="A0A1E7ENU5"/>
<evidence type="ECO:0000313" key="8">
    <source>
        <dbReference type="EMBL" id="OEU07620.1"/>
    </source>
</evidence>
<evidence type="ECO:0000256" key="5">
    <source>
        <dbReference type="PIRSR" id="PIRSR000077-1"/>
    </source>
</evidence>
<evidence type="ECO:0000259" key="7">
    <source>
        <dbReference type="PROSITE" id="PS51352"/>
    </source>
</evidence>
<dbReference type="PANTHER" id="PTHR45663">
    <property type="entry name" value="GEO12009P1"/>
    <property type="match status" value="1"/>
</dbReference>